<feature type="compositionally biased region" description="Pro residues" evidence="16">
    <location>
        <begin position="227"/>
        <end position="245"/>
    </location>
</feature>
<feature type="binding site" evidence="13">
    <location>
        <position position="629"/>
    </location>
    <ligand>
        <name>ATP</name>
        <dbReference type="ChEBI" id="CHEBI:30616"/>
    </ligand>
</feature>
<dbReference type="SFLD" id="SFLDF00027">
    <property type="entry name" value="p-type_atpase"/>
    <property type="match status" value="1"/>
</dbReference>
<accession>A0A6V7PDM8</accession>
<feature type="binding site" evidence="13">
    <location>
        <position position="630"/>
    </location>
    <ligand>
        <name>ATP</name>
        <dbReference type="ChEBI" id="CHEBI:30616"/>
    </ligand>
</feature>
<keyword evidence="9 15" id="KW-1133">Transmembrane helix</keyword>
<evidence type="ECO:0000256" key="1">
    <source>
        <dbReference type="ARBA" id="ARBA00004141"/>
    </source>
</evidence>
<dbReference type="PANTHER" id="PTHR24092">
    <property type="entry name" value="PROBABLE PHOSPHOLIPID-TRANSPORTING ATPASE"/>
    <property type="match status" value="1"/>
</dbReference>
<dbReference type="NCBIfam" id="TIGR01494">
    <property type="entry name" value="ATPase_P-type"/>
    <property type="match status" value="3"/>
</dbReference>
<evidence type="ECO:0000259" key="18">
    <source>
        <dbReference type="Pfam" id="PF16212"/>
    </source>
</evidence>
<comment type="similarity">
    <text evidence="2 15">Belongs to the cation transport ATPase (P-type) (TC 3.A.3) family. Type IV subfamily.</text>
</comment>
<feature type="binding site" evidence="13">
    <location>
        <position position="1028"/>
    </location>
    <ligand>
        <name>ATP</name>
        <dbReference type="ChEBI" id="CHEBI:30616"/>
    </ligand>
</feature>
<dbReference type="NCBIfam" id="TIGR01652">
    <property type="entry name" value="ATPase-Plipid"/>
    <property type="match status" value="1"/>
</dbReference>
<dbReference type="Gene3D" id="3.40.50.150">
    <property type="entry name" value="Vaccinia Virus protein VP39"/>
    <property type="match status" value="2"/>
</dbReference>
<keyword evidence="6 13" id="KW-0067">ATP-binding</keyword>
<comment type="cofactor">
    <cofactor evidence="14">
        <name>Mg(2+)</name>
        <dbReference type="ChEBI" id="CHEBI:18420"/>
    </cofactor>
</comment>
<evidence type="ECO:0000256" key="11">
    <source>
        <dbReference type="ARBA" id="ARBA00034036"/>
    </source>
</evidence>
<dbReference type="SUPFAM" id="SSF53335">
    <property type="entry name" value="S-adenosyl-L-methionine-dependent methyltransferases"/>
    <property type="match status" value="1"/>
</dbReference>
<sequence length="1344" mass="149784">MAELFRKQAEKYAEARPTYPPELFRFIASKTARHDLCWDVGTGSGQAAVSLAELYKSVVGTDTSAEQLAYAPRVANVRYAFHWLDPASFHAQARSLLRPAHGVLAAWCYTVPTVDPAVDSVRRRLYAESGPYWAPERRLVDEEYRNVEFPVDPVQGEEGTGPFEFVSEREMDLGAYLTYIRSWSAYQTAQEKGVELLTESTVGDLVEAWGGNPEAVKLGPLLLQWPPSGPSSSPPLPLPLSPTSPAPSRSPLSASTLSPPLPPPPRSRLSSSDSAAAAADPDRLAASGKEFRDPDDARTVFIGDPRRTATSEGGGGRIAGNGIRTAKYSPLTFLPRNLFEQFRRVAYVYFLVIAILNQLPQLAVFGRGASLLPLAFVLFVTALKDAYEDFRRHRSDRLENNRSSLVLLLADDPAPADMVLLSTSDPTGVAYVRTTNLDGESNLKSRYAKQETLARTPEDGFAGVIRCERPNRNIYGFHANLELCGGRRVSLGPSNIVLRGCELKNTAWAAGVVVYAVCTLNGIWLVVHRNELELMQFFRKRDYSGGDEKNYNYYGIAMTVFIIFLMAVIVFQIMIPISLYISMELVRLGQAYFMTRDMNLYDESSNLRFQCRALNINEDLGQIRYIFSDKTGTLTENKMEFQCATVGGVDYSGGKAPSPIETGFYSIVVGDQFWRPKMLVKTDPELAKLLRNGGETEEGKCAREFFLALAACNTIVPLILETPDPEQKLIDYQGESPDEQALVYAAAAYGFVLVERTSGYIVIDVLGDRQRFDVLGLHEFDSDRKRMSVIIGCPDKTVKLYVKGADNSMFGVIDKSINLDIIRATETHLHNYSSLGLRTLVVGMRKLSRTEFEEWQSAYEKASTALLGRGGLLRTVATDIEHNLHILGATGIEDKLQKGVPEAIESLRQAGIKVWVLTGDKQETAISIGYSCKLLTREMTQIIINSYSREACRKSLEDAMATCNKLTELSPMAQSSTTAGGSGRIRLALIIDGNSLVYILETDLQEELFRIASKCDVVLCCRVAPLQKAGIVALVKHRTDDMTLAIGDGANDVSMIQMADVGIGISGQEGRQAVMASDFAMGQFRFLVPLLLVHGHWNYQRMGYMILYNFYKNAAFVLVLFWYTFYTAFTLTTAITEWSSLLYSVLYTAFPTIVVGILDKDLSRRTLVRYPQLYGAGQREEKYNLKLFIICMIESVWQSLAIFYVPYFMYRHSTIDGSGLGDIWALAAVIVVNIHLAMDVARWNWMTHAIIWGSILATAICVMVIDSIWFLSGYWAIFHVMGTSLFWVCLLCTIVVGIIPHFILKAFIDYFMPSDIQIAREMEKFGHLNRATCSEIRMRTFSQS</sequence>
<dbReference type="InterPro" id="IPR018303">
    <property type="entry name" value="ATPase_P-typ_P_site"/>
</dbReference>
<evidence type="ECO:0000256" key="9">
    <source>
        <dbReference type="ARBA" id="ARBA00022989"/>
    </source>
</evidence>
<feature type="compositionally biased region" description="Low complexity" evidence="16">
    <location>
        <begin position="267"/>
        <end position="288"/>
    </location>
</feature>
<evidence type="ECO:0000256" key="16">
    <source>
        <dbReference type="SAM" id="MobiDB-lite"/>
    </source>
</evidence>
<feature type="binding site" evidence="13">
    <location>
        <position position="803"/>
    </location>
    <ligand>
        <name>ATP</name>
        <dbReference type="ChEBI" id="CHEBI:30616"/>
    </ligand>
</feature>
<evidence type="ECO:0000256" key="15">
    <source>
        <dbReference type="RuleBase" id="RU362033"/>
    </source>
</evidence>
<keyword evidence="5 13" id="KW-0547">Nucleotide-binding</keyword>
<feature type="binding site" evidence="13">
    <location>
        <position position="919"/>
    </location>
    <ligand>
        <name>ATP</name>
        <dbReference type="ChEBI" id="CHEBI:30616"/>
    </ligand>
</feature>
<protein>
    <recommendedName>
        <fullName evidence="15">Phospholipid-transporting ATPase</fullName>
        <ecNumber evidence="15">7.6.2.1</ecNumber>
    </recommendedName>
</protein>
<feature type="domain" description="P-type ATPase N-terminal" evidence="17">
    <location>
        <begin position="319"/>
        <end position="368"/>
    </location>
</feature>
<feature type="transmembrane region" description="Helical" evidence="15">
    <location>
        <begin position="507"/>
        <end position="527"/>
    </location>
</feature>
<dbReference type="GO" id="GO:0005886">
    <property type="term" value="C:plasma membrane"/>
    <property type="evidence" value="ECO:0007669"/>
    <property type="project" value="TreeGrafter"/>
</dbReference>
<feature type="active site" description="4-aspartylphosphate intermediate" evidence="12">
    <location>
        <position position="629"/>
    </location>
</feature>
<proteinExistence type="inferred from homology"/>
<dbReference type="SUPFAM" id="SSF56784">
    <property type="entry name" value="HAD-like"/>
    <property type="match status" value="1"/>
</dbReference>
<dbReference type="InterPro" id="IPR032630">
    <property type="entry name" value="P_typ_ATPase_c"/>
</dbReference>
<dbReference type="InterPro" id="IPR036412">
    <property type="entry name" value="HAD-like_sf"/>
</dbReference>
<dbReference type="GO" id="GO:0045332">
    <property type="term" value="P:phospholipid translocation"/>
    <property type="evidence" value="ECO:0007669"/>
    <property type="project" value="TreeGrafter"/>
</dbReference>
<feature type="binding site" evidence="13">
    <location>
        <position position="1051"/>
    </location>
    <ligand>
        <name>ATP</name>
        <dbReference type="ChEBI" id="CHEBI:30616"/>
    </ligand>
</feature>
<dbReference type="InterPro" id="IPR008250">
    <property type="entry name" value="ATPase_P-typ_transduc_dom_A_sf"/>
</dbReference>
<dbReference type="Gene3D" id="2.70.150.10">
    <property type="entry name" value="Calcium-transporting ATPase, cytoplasmic transduction domain A"/>
    <property type="match status" value="1"/>
</dbReference>
<feature type="transmembrane region" description="Helical" evidence="15">
    <location>
        <begin position="1110"/>
        <end position="1129"/>
    </location>
</feature>
<keyword evidence="8 15" id="KW-1278">Translocase</keyword>
<evidence type="ECO:0000256" key="5">
    <source>
        <dbReference type="ARBA" id="ARBA00022741"/>
    </source>
</evidence>
<evidence type="ECO:0000256" key="7">
    <source>
        <dbReference type="ARBA" id="ARBA00022842"/>
    </source>
</evidence>
<evidence type="ECO:0000256" key="13">
    <source>
        <dbReference type="PIRSR" id="PIRSR606539-2"/>
    </source>
</evidence>
<gene>
    <name evidence="19" type="ORF">CB5_LOCUS12178</name>
</gene>
<feature type="binding site" evidence="14">
    <location>
        <position position="1052"/>
    </location>
    <ligand>
        <name>Mg(2+)</name>
        <dbReference type="ChEBI" id="CHEBI:18420"/>
    </ligand>
</feature>
<dbReference type="Gene3D" id="3.40.1110.10">
    <property type="entry name" value="Calcium-transporting ATPase, cytoplasmic domain N"/>
    <property type="match status" value="1"/>
</dbReference>
<dbReference type="EMBL" id="LR862147">
    <property type="protein sequence ID" value="CAD1828967.1"/>
    <property type="molecule type" value="Genomic_DNA"/>
</dbReference>
<feature type="binding site" evidence="13">
    <location>
        <position position="838"/>
    </location>
    <ligand>
        <name>ATP</name>
        <dbReference type="ChEBI" id="CHEBI:30616"/>
    </ligand>
</feature>
<dbReference type="GO" id="GO:0140326">
    <property type="term" value="F:ATPase-coupled intramembrane lipid transporter activity"/>
    <property type="evidence" value="ECO:0007669"/>
    <property type="project" value="UniProtKB-EC"/>
</dbReference>
<name>A0A6V7PDM8_ANACO</name>
<dbReference type="EC" id="7.6.2.1" evidence="15"/>
<feature type="binding site" evidence="13">
    <location>
        <position position="920"/>
    </location>
    <ligand>
        <name>ATP</name>
        <dbReference type="ChEBI" id="CHEBI:30616"/>
    </ligand>
</feature>
<dbReference type="InterPro" id="IPR023299">
    <property type="entry name" value="ATPase_P-typ_cyto_dom_N"/>
</dbReference>
<dbReference type="Gene3D" id="3.40.50.1000">
    <property type="entry name" value="HAD superfamily/HAD-like"/>
    <property type="match status" value="1"/>
</dbReference>
<dbReference type="SFLD" id="SFLDS00003">
    <property type="entry name" value="Haloacid_Dehalogenase"/>
    <property type="match status" value="1"/>
</dbReference>
<dbReference type="InterPro" id="IPR001757">
    <property type="entry name" value="P_typ_ATPase"/>
</dbReference>
<organism evidence="19">
    <name type="scientific">Ananas comosus var. bracteatus</name>
    <name type="common">red pineapple</name>
    <dbReference type="NCBI Taxonomy" id="296719"/>
    <lineage>
        <taxon>Eukaryota</taxon>
        <taxon>Viridiplantae</taxon>
        <taxon>Streptophyta</taxon>
        <taxon>Embryophyta</taxon>
        <taxon>Tracheophyta</taxon>
        <taxon>Spermatophyta</taxon>
        <taxon>Magnoliopsida</taxon>
        <taxon>Liliopsida</taxon>
        <taxon>Poales</taxon>
        <taxon>Bromeliaceae</taxon>
        <taxon>Bromelioideae</taxon>
        <taxon>Ananas</taxon>
    </lineage>
</organism>
<dbReference type="InterPro" id="IPR006539">
    <property type="entry name" value="P-type_ATPase_IV"/>
</dbReference>
<feature type="binding site" evidence="13">
    <location>
        <position position="1022"/>
    </location>
    <ligand>
        <name>ATP</name>
        <dbReference type="ChEBI" id="CHEBI:30616"/>
    </ligand>
</feature>
<feature type="binding site" evidence="14">
    <location>
        <position position="631"/>
    </location>
    <ligand>
        <name>Mg(2+)</name>
        <dbReference type="ChEBI" id="CHEBI:18420"/>
    </ligand>
</feature>
<feature type="compositionally biased region" description="Basic and acidic residues" evidence="16">
    <location>
        <begin position="289"/>
        <end position="309"/>
    </location>
</feature>
<feature type="binding site" evidence="13">
    <location>
        <position position="631"/>
    </location>
    <ligand>
        <name>ATP</name>
        <dbReference type="ChEBI" id="CHEBI:30616"/>
    </ligand>
</feature>
<evidence type="ECO:0000256" key="3">
    <source>
        <dbReference type="ARBA" id="ARBA00022692"/>
    </source>
</evidence>
<evidence type="ECO:0000256" key="14">
    <source>
        <dbReference type="PIRSR" id="PIRSR606539-3"/>
    </source>
</evidence>
<dbReference type="SUPFAM" id="SSF81653">
    <property type="entry name" value="Calcium ATPase, transduction domain A"/>
    <property type="match status" value="1"/>
</dbReference>
<feature type="domain" description="P-type ATPase C-terminal" evidence="18">
    <location>
        <begin position="1074"/>
        <end position="1314"/>
    </location>
</feature>
<evidence type="ECO:0000256" key="6">
    <source>
        <dbReference type="ARBA" id="ARBA00022840"/>
    </source>
</evidence>
<feature type="transmembrane region" description="Helical" evidence="15">
    <location>
        <begin position="1284"/>
        <end position="1304"/>
    </location>
</feature>
<comment type="catalytic activity">
    <reaction evidence="11 15">
        <text>ATP + H2O + phospholipidSide 1 = ADP + phosphate + phospholipidSide 2.</text>
        <dbReference type="EC" id="7.6.2.1"/>
    </reaction>
</comment>
<dbReference type="InterPro" id="IPR044492">
    <property type="entry name" value="P_typ_ATPase_HD_dom"/>
</dbReference>
<comment type="subcellular location">
    <subcellularLocation>
        <location evidence="1 15">Membrane</location>
        <topology evidence="1 15">Multi-pass membrane protein</topology>
    </subcellularLocation>
</comment>
<dbReference type="FunFam" id="3.40.1110.10:FF:000025">
    <property type="entry name" value="Phospholipid-transporting ATPase"/>
    <property type="match status" value="1"/>
</dbReference>
<dbReference type="SUPFAM" id="SSF81665">
    <property type="entry name" value="Calcium ATPase, transmembrane domain M"/>
    <property type="match status" value="1"/>
</dbReference>
<feature type="transmembrane region" description="Helical" evidence="15">
    <location>
        <begin position="1250"/>
        <end position="1272"/>
    </location>
</feature>
<dbReference type="GO" id="GO:0016887">
    <property type="term" value="F:ATP hydrolysis activity"/>
    <property type="evidence" value="ECO:0007669"/>
    <property type="project" value="InterPro"/>
</dbReference>
<dbReference type="PANTHER" id="PTHR24092:SF91">
    <property type="entry name" value="PHOSPHOLIPID-TRANSPORTING ATPASE 1"/>
    <property type="match status" value="1"/>
</dbReference>
<evidence type="ECO:0000259" key="17">
    <source>
        <dbReference type="Pfam" id="PF16209"/>
    </source>
</evidence>
<dbReference type="FunFam" id="3.40.50.1000:FF:000001">
    <property type="entry name" value="Phospholipid-transporting ATPase IC"/>
    <property type="match status" value="1"/>
</dbReference>
<feature type="transmembrane region" description="Helical" evidence="15">
    <location>
        <begin position="553"/>
        <end position="581"/>
    </location>
</feature>
<dbReference type="InterPro" id="IPR023298">
    <property type="entry name" value="ATPase_P-typ_TM_dom_sf"/>
</dbReference>
<feature type="compositionally biased region" description="Low complexity" evidence="16">
    <location>
        <begin position="246"/>
        <end position="258"/>
    </location>
</feature>
<feature type="region of interest" description="Disordered" evidence="16">
    <location>
        <begin position="227"/>
        <end position="321"/>
    </location>
</feature>
<feature type="binding site" evidence="13">
    <location>
        <position position="918"/>
    </location>
    <ligand>
        <name>ATP</name>
        <dbReference type="ChEBI" id="CHEBI:30616"/>
    </ligand>
</feature>
<evidence type="ECO:0000313" key="19">
    <source>
        <dbReference type="EMBL" id="CAD1828967.1"/>
    </source>
</evidence>
<dbReference type="SUPFAM" id="SSF81660">
    <property type="entry name" value="Metal cation-transporting ATPase, ATP-binding domain N"/>
    <property type="match status" value="1"/>
</dbReference>
<keyword evidence="4 14" id="KW-0479">Metal-binding</keyword>
<dbReference type="Pfam" id="PF16212">
    <property type="entry name" value="PhoLip_ATPase_C"/>
    <property type="match status" value="1"/>
</dbReference>
<dbReference type="Pfam" id="PF13246">
    <property type="entry name" value="Cation_ATPase"/>
    <property type="match status" value="1"/>
</dbReference>
<keyword evidence="7 14" id="KW-0460">Magnesium</keyword>
<keyword evidence="3 15" id="KW-0812">Transmembrane</keyword>
<feature type="transmembrane region" description="Helical" evidence="15">
    <location>
        <begin position="1141"/>
        <end position="1159"/>
    </location>
</feature>
<feature type="transmembrane region" description="Helical" evidence="15">
    <location>
        <begin position="1219"/>
        <end position="1238"/>
    </location>
</feature>
<evidence type="ECO:0000256" key="12">
    <source>
        <dbReference type="PIRSR" id="PIRSR606539-1"/>
    </source>
</evidence>
<dbReference type="Pfam" id="PF16209">
    <property type="entry name" value="PhoLip_ATPase_N"/>
    <property type="match status" value="1"/>
</dbReference>
<evidence type="ECO:0000256" key="8">
    <source>
        <dbReference type="ARBA" id="ARBA00022967"/>
    </source>
</evidence>
<feature type="binding site" evidence="13">
    <location>
        <position position="780"/>
    </location>
    <ligand>
        <name>ATP</name>
        <dbReference type="ChEBI" id="CHEBI:30616"/>
    </ligand>
</feature>
<feature type="binding site" evidence="13">
    <location>
        <position position="739"/>
    </location>
    <ligand>
        <name>ATP</name>
        <dbReference type="ChEBI" id="CHEBI:30616"/>
    </ligand>
</feature>
<keyword evidence="10 15" id="KW-0472">Membrane</keyword>
<dbReference type="GO" id="GO:0005524">
    <property type="term" value="F:ATP binding"/>
    <property type="evidence" value="ECO:0007669"/>
    <property type="project" value="UniProtKB-UniRule"/>
</dbReference>
<feature type="binding site" evidence="13">
    <location>
        <position position="1052"/>
    </location>
    <ligand>
        <name>ATP</name>
        <dbReference type="ChEBI" id="CHEBI:30616"/>
    </ligand>
</feature>
<dbReference type="PROSITE" id="PS00154">
    <property type="entry name" value="ATPASE_E1_E2"/>
    <property type="match status" value="1"/>
</dbReference>
<reference evidence="19" key="1">
    <citation type="submission" date="2020-07" db="EMBL/GenBank/DDBJ databases">
        <authorList>
            <person name="Lin J."/>
        </authorList>
    </citation>
    <scope>NUCLEOTIDE SEQUENCE</scope>
</reference>
<evidence type="ECO:0000256" key="10">
    <source>
        <dbReference type="ARBA" id="ARBA00023136"/>
    </source>
</evidence>
<dbReference type="PRINTS" id="PR00119">
    <property type="entry name" value="CATATPASE"/>
</dbReference>
<dbReference type="InterPro" id="IPR023214">
    <property type="entry name" value="HAD_sf"/>
</dbReference>
<dbReference type="SFLD" id="SFLDG00002">
    <property type="entry name" value="C1.7:_P-type_atpase_like"/>
    <property type="match status" value="1"/>
</dbReference>
<dbReference type="InterPro" id="IPR032631">
    <property type="entry name" value="P-type_ATPase_N"/>
</dbReference>
<feature type="transmembrane region" description="Helical" evidence="15">
    <location>
        <begin position="1187"/>
        <end position="1207"/>
    </location>
</feature>
<dbReference type="FunFam" id="3.40.50.1000:FF:000221">
    <property type="entry name" value="Phospholipid-transporting ATPase"/>
    <property type="match status" value="1"/>
</dbReference>
<dbReference type="InterPro" id="IPR029063">
    <property type="entry name" value="SAM-dependent_MTases_sf"/>
</dbReference>
<evidence type="ECO:0000256" key="2">
    <source>
        <dbReference type="ARBA" id="ARBA00008109"/>
    </source>
</evidence>
<evidence type="ECO:0000256" key="4">
    <source>
        <dbReference type="ARBA" id="ARBA00022723"/>
    </source>
</evidence>
<feature type="binding site" evidence="14">
    <location>
        <position position="629"/>
    </location>
    <ligand>
        <name>Mg(2+)</name>
        <dbReference type="ChEBI" id="CHEBI:18420"/>
    </ligand>
</feature>
<dbReference type="GO" id="GO:0000287">
    <property type="term" value="F:magnesium ion binding"/>
    <property type="evidence" value="ECO:0007669"/>
    <property type="project" value="UniProtKB-UniRule"/>
</dbReference>
<feature type="binding site" evidence="14">
    <location>
        <position position="1048"/>
    </location>
    <ligand>
        <name>Mg(2+)</name>
        <dbReference type="ChEBI" id="CHEBI:18420"/>
    </ligand>
</feature>